<evidence type="ECO:0000313" key="1">
    <source>
        <dbReference type="EMBL" id="ETV73024.1"/>
    </source>
</evidence>
<name>W4G1U6_APHAT</name>
<dbReference type="OrthoDB" id="69354at2759"/>
<dbReference type="AlphaFoldDB" id="W4G1U6"/>
<reference evidence="1" key="1">
    <citation type="submission" date="2013-12" db="EMBL/GenBank/DDBJ databases">
        <title>The Genome Sequence of Aphanomyces astaci APO3.</title>
        <authorList>
            <consortium name="The Broad Institute Genomics Platform"/>
            <person name="Russ C."/>
            <person name="Tyler B."/>
            <person name="van West P."/>
            <person name="Dieguez-Uribeondo J."/>
            <person name="Young S.K."/>
            <person name="Zeng Q."/>
            <person name="Gargeya S."/>
            <person name="Fitzgerald M."/>
            <person name="Abouelleil A."/>
            <person name="Alvarado L."/>
            <person name="Chapman S.B."/>
            <person name="Gainer-Dewar J."/>
            <person name="Goldberg J."/>
            <person name="Griggs A."/>
            <person name="Gujja S."/>
            <person name="Hansen M."/>
            <person name="Howarth C."/>
            <person name="Imamovic A."/>
            <person name="Ireland A."/>
            <person name="Larimer J."/>
            <person name="McCowan C."/>
            <person name="Murphy C."/>
            <person name="Pearson M."/>
            <person name="Poon T.W."/>
            <person name="Priest M."/>
            <person name="Roberts A."/>
            <person name="Saif S."/>
            <person name="Shea T."/>
            <person name="Sykes S."/>
            <person name="Wortman J."/>
            <person name="Nusbaum C."/>
            <person name="Birren B."/>
        </authorList>
    </citation>
    <scope>NUCLEOTIDE SEQUENCE [LARGE SCALE GENOMIC DNA]</scope>
    <source>
        <strain evidence="1">APO3</strain>
    </source>
</reference>
<organism evidence="1">
    <name type="scientific">Aphanomyces astaci</name>
    <name type="common">Crayfish plague agent</name>
    <dbReference type="NCBI Taxonomy" id="112090"/>
    <lineage>
        <taxon>Eukaryota</taxon>
        <taxon>Sar</taxon>
        <taxon>Stramenopiles</taxon>
        <taxon>Oomycota</taxon>
        <taxon>Saprolegniomycetes</taxon>
        <taxon>Saprolegniales</taxon>
        <taxon>Verrucalvaceae</taxon>
        <taxon>Aphanomyces</taxon>
    </lineage>
</organism>
<sequence>MLHKSCVAKRDRPPAMFPTLPPTGVFGDCGRHASTPVPAHLKSKLAIHDIVLVLEFASNVLSMQTKAYKSNQVPEAADGGAQVVSVHLLSCGSVISVPGHCVLRLDGHYSLTSACMTSHAHAEWSIRQTMTNDALTTAEKTECIMAFQDLPNNSRRNRANADTTRGNCRRSHFTNLTRAV</sequence>
<accession>W4G1U6</accession>
<dbReference type="EMBL" id="KI913151">
    <property type="protein sequence ID" value="ETV73024.1"/>
    <property type="molecule type" value="Genomic_DNA"/>
</dbReference>
<proteinExistence type="predicted"/>
<dbReference type="VEuPathDB" id="FungiDB:H257_12062"/>
<dbReference type="RefSeq" id="XP_009837473.1">
    <property type="nucleotide sequence ID" value="XM_009839171.1"/>
</dbReference>
<protein>
    <submittedName>
        <fullName evidence="1">Uncharacterized protein</fullName>
    </submittedName>
</protein>
<dbReference type="GeneID" id="20814058"/>
<gene>
    <name evidence="1" type="ORF">H257_12062</name>
</gene>